<dbReference type="InterPro" id="IPR022139">
    <property type="entry name" value="Fam-L/Fam-M-like_plasmodium"/>
</dbReference>
<gene>
    <name evidence="2" type="primary">PmUG01_10011800</name>
    <name evidence="2" type="ORF">PMUG01_10011800</name>
</gene>
<dbReference type="Pfam" id="PF12420">
    <property type="entry name" value="DUF3671"/>
    <property type="match status" value="1"/>
</dbReference>
<protein>
    <submittedName>
        <fullName evidence="2">Fam-l protein</fullName>
    </submittedName>
</protein>
<dbReference type="Proteomes" id="UP000219813">
    <property type="component" value="Chromosome 10"/>
</dbReference>
<keyword evidence="1" id="KW-0812">Transmembrane</keyword>
<dbReference type="RefSeq" id="XP_028861902.1">
    <property type="nucleotide sequence ID" value="XM_029005299.1"/>
</dbReference>
<dbReference type="VEuPathDB" id="PlasmoDB:PmUG01_10011800"/>
<feature type="transmembrane region" description="Helical" evidence="1">
    <location>
        <begin position="250"/>
        <end position="271"/>
    </location>
</feature>
<reference evidence="2 3" key="1">
    <citation type="submission" date="2016-06" db="EMBL/GenBank/DDBJ databases">
        <authorList>
            <consortium name="Pathogen Informatics"/>
        </authorList>
    </citation>
    <scope>NUCLEOTIDE SEQUENCE [LARGE SCALE GENOMIC DNA]</scope>
</reference>
<feature type="transmembrane region" description="Helical" evidence="1">
    <location>
        <begin position="6"/>
        <end position="25"/>
    </location>
</feature>
<dbReference type="AlphaFoldDB" id="A0A1D3RH85"/>
<feature type="transmembrane region" description="Helical" evidence="1">
    <location>
        <begin position="159"/>
        <end position="179"/>
    </location>
</feature>
<evidence type="ECO:0000313" key="3">
    <source>
        <dbReference type="Proteomes" id="UP000219813"/>
    </source>
</evidence>
<organism evidence="2 3">
    <name type="scientific">Plasmodium malariae</name>
    <dbReference type="NCBI Taxonomy" id="5858"/>
    <lineage>
        <taxon>Eukaryota</taxon>
        <taxon>Sar</taxon>
        <taxon>Alveolata</taxon>
        <taxon>Apicomplexa</taxon>
        <taxon>Aconoidasida</taxon>
        <taxon>Haemosporida</taxon>
        <taxon>Plasmodiidae</taxon>
        <taxon>Plasmodium</taxon>
        <taxon>Plasmodium (Plasmodium)</taxon>
    </lineage>
</organism>
<evidence type="ECO:0000313" key="2">
    <source>
        <dbReference type="EMBL" id="SCN44546.1"/>
    </source>
</evidence>
<dbReference type="KEGG" id="pmal:PMUG01_10011800"/>
<keyword evidence="3" id="KW-1185">Reference proteome</keyword>
<keyword evidence="1" id="KW-1133">Transmembrane helix</keyword>
<proteinExistence type="predicted"/>
<dbReference type="EMBL" id="LT594631">
    <property type="protein sequence ID" value="SCN44546.1"/>
    <property type="molecule type" value="Genomic_DNA"/>
</dbReference>
<keyword evidence="1" id="KW-0472">Membrane</keyword>
<sequence length="286" mass="33493">MKQKYSLFFFIKIATSILSIWICHFSNDIGKINKYLNENYTLYDKLHTRCYRLLAQCKPVQYSHIMGLKVNTSNGMNKTNDIYNKEKGLNGRNKQSSWCSSNSPACHKKDINNNSYIFEKKKCSYFEKNIFKELDFMDFLKNNKTVSDKTYKIVIRKKYGLRIATPVLLFLLFLILLTIDFSLGISIQKSLPISIASWDPLGISTSGWFKKIFNEMKNQNWFWKSPLWTSDNAVAQGINETALLGRFCGVLIYFLPFFILGVTVISAIIYYHKKVKKYEKIKFRKR</sequence>
<name>A0A1D3RH85_PLAMA</name>
<evidence type="ECO:0000256" key="1">
    <source>
        <dbReference type="SAM" id="Phobius"/>
    </source>
</evidence>
<dbReference type="GeneID" id="39869118"/>
<accession>A0A1D3RH85</accession>